<dbReference type="InterPro" id="IPR039110">
    <property type="entry name" value="KNL2-like"/>
</dbReference>
<evidence type="ECO:0000259" key="2">
    <source>
        <dbReference type="Pfam" id="PF09133"/>
    </source>
</evidence>
<feature type="compositionally biased region" description="Low complexity" evidence="1">
    <location>
        <begin position="114"/>
        <end position="132"/>
    </location>
</feature>
<dbReference type="Pfam" id="PF09133">
    <property type="entry name" value="SANTA"/>
    <property type="match status" value="1"/>
</dbReference>
<accession>A0A8H7UEA5</accession>
<proteinExistence type="predicted"/>
<feature type="region of interest" description="Disordered" evidence="1">
    <location>
        <begin position="516"/>
        <end position="546"/>
    </location>
</feature>
<evidence type="ECO:0000313" key="3">
    <source>
        <dbReference type="EMBL" id="KAG2178432.1"/>
    </source>
</evidence>
<reference evidence="3" key="1">
    <citation type="submission" date="2020-12" db="EMBL/GenBank/DDBJ databases">
        <title>Metabolic potential, ecology and presence of endohyphal bacteria is reflected in genomic diversity of Mucoromycotina.</title>
        <authorList>
            <person name="Muszewska A."/>
            <person name="Okrasinska A."/>
            <person name="Steczkiewicz K."/>
            <person name="Drgas O."/>
            <person name="Orlowska M."/>
            <person name="Perlinska-Lenart U."/>
            <person name="Aleksandrzak-Piekarczyk T."/>
            <person name="Szatraj K."/>
            <person name="Zielenkiewicz U."/>
            <person name="Pilsyk S."/>
            <person name="Malc E."/>
            <person name="Mieczkowski P."/>
            <person name="Kruszewska J.S."/>
            <person name="Biernat P."/>
            <person name="Pawlowska J."/>
        </authorList>
    </citation>
    <scope>NUCLEOTIDE SEQUENCE</scope>
    <source>
        <strain evidence="3">WA0000051536</strain>
    </source>
</reference>
<evidence type="ECO:0000313" key="4">
    <source>
        <dbReference type="Proteomes" id="UP000612746"/>
    </source>
</evidence>
<feature type="compositionally biased region" description="Polar residues" evidence="1">
    <location>
        <begin position="526"/>
        <end position="536"/>
    </location>
</feature>
<keyword evidence="4" id="KW-1185">Reference proteome</keyword>
<feature type="compositionally biased region" description="Polar residues" evidence="1">
    <location>
        <begin position="93"/>
        <end position="107"/>
    </location>
</feature>
<dbReference type="Proteomes" id="UP000612746">
    <property type="component" value="Unassembled WGS sequence"/>
</dbReference>
<dbReference type="PANTHER" id="PTHR16124:SF3">
    <property type="entry name" value="MIS18-BINDING PROTEIN 1"/>
    <property type="match status" value="1"/>
</dbReference>
<feature type="region of interest" description="Disordered" evidence="1">
    <location>
        <begin position="160"/>
        <end position="277"/>
    </location>
</feature>
<feature type="compositionally biased region" description="Polar residues" evidence="1">
    <location>
        <begin position="220"/>
        <end position="234"/>
    </location>
</feature>
<feature type="region of interest" description="Disordered" evidence="1">
    <location>
        <begin position="81"/>
        <end position="141"/>
    </location>
</feature>
<comment type="caution">
    <text evidence="3">The sequence shown here is derived from an EMBL/GenBank/DDBJ whole genome shotgun (WGS) entry which is preliminary data.</text>
</comment>
<dbReference type="AlphaFoldDB" id="A0A8H7UEA5"/>
<dbReference type="InterPro" id="IPR015216">
    <property type="entry name" value="SANTA"/>
</dbReference>
<feature type="compositionally biased region" description="Gly residues" evidence="1">
    <location>
        <begin position="673"/>
        <end position="682"/>
    </location>
</feature>
<dbReference type="GO" id="GO:0000775">
    <property type="term" value="C:chromosome, centromeric region"/>
    <property type="evidence" value="ECO:0007669"/>
    <property type="project" value="TreeGrafter"/>
</dbReference>
<feature type="compositionally biased region" description="Low complexity" evidence="1">
    <location>
        <begin position="25"/>
        <end position="36"/>
    </location>
</feature>
<feature type="domain" description="SANTA" evidence="2">
    <location>
        <begin position="331"/>
        <end position="418"/>
    </location>
</feature>
<name>A0A8H7UEA5_9FUNG</name>
<gene>
    <name evidence="3" type="ORF">INT44_001584</name>
</gene>
<feature type="compositionally biased region" description="Low complexity" evidence="1">
    <location>
        <begin position="307"/>
        <end position="320"/>
    </location>
</feature>
<feature type="compositionally biased region" description="Polar residues" evidence="1">
    <location>
        <begin position="54"/>
        <end position="64"/>
    </location>
</feature>
<feature type="region of interest" description="Disordered" evidence="1">
    <location>
        <begin position="628"/>
        <end position="682"/>
    </location>
</feature>
<sequence length="682" mass="74627">MSHASTDTQQQKKISDKSGDQPIDSINSNSNSTESSFKLPLEHSKPNILPPNLNRIQNSQKSSNNIGPSLLHRWLEISSEDSYSSRPPDCFSTEVSDSSDTTMTSNLRAEMNKSQQSANTSSTSSVPSLPQVKESDRFNTNHYRVSPYTSFLSTGIRVVNRPGHDEKHPKRQSTLKLQNPNSPSTDLGRHTQSTRDTPYQNVRNSSESNISSIASDTRSEQYQSTASKYTQPRSLPSIPEIGSAARATSRVPSEPATWGDLRDAGNYSRKRSHHESMLHARNQRIARFRADYTARKGEHRFASSHYSSNSSLTVSGSNTSDASDHNNENEVHLSNWKLKRIKVGEALAIVIGGIHCTLDKPWHSTRIVSRIDERTLVSSSGKIYRLFGEIDIEGMLLNEFPLELCHQFQDGFPANWGQIILPHILPQASAELPSFMQKSSTSQAAPSVLSSATLSTGTDYDYPTELTRSARSKVENKPASPMSWRNASSLSSSPHSIPMRSLVTVAATAAAQHGACESDSCPGDYSNVSDTTYQTDGSKREASTSAAGVQTFVPQTARNMDEPFSQFSVHHIQANSVNYPHTPWGITYKTLKRRQDETNDVYFQLPARKRVISGDTAGSDTAMIDFASNSEKGGPSTQPSAVQNDAATSLAPADTFSDVDLPETDKEGRSTIGDGGTKFGVG</sequence>
<dbReference type="PANTHER" id="PTHR16124">
    <property type="entry name" value="MIS18-BINDING PROTEIN 1"/>
    <property type="match status" value="1"/>
</dbReference>
<feature type="region of interest" description="Disordered" evidence="1">
    <location>
        <begin position="1"/>
        <end position="64"/>
    </location>
</feature>
<feature type="compositionally biased region" description="Low complexity" evidence="1">
    <location>
        <begin position="204"/>
        <end position="215"/>
    </location>
</feature>
<dbReference type="EMBL" id="JAEPRA010000011">
    <property type="protein sequence ID" value="KAG2178432.1"/>
    <property type="molecule type" value="Genomic_DNA"/>
</dbReference>
<feature type="compositionally biased region" description="Polar residues" evidence="1">
    <location>
        <begin position="628"/>
        <end position="647"/>
    </location>
</feature>
<evidence type="ECO:0000256" key="1">
    <source>
        <dbReference type="SAM" id="MobiDB-lite"/>
    </source>
</evidence>
<protein>
    <recommendedName>
        <fullName evidence="2">SANTA domain-containing protein</fullName>
    </recommendedName>
</protein>
<organism evidence="3 4">
    <name type="scientific">Umbelopsis vinacea</name>
    <dbReference type="NCBI Taxonomy" id="44442"/>
    <lineage>
        <taxon>Eukaryota</taxon>
        <taxon>Fungi</taxon>
        <taxon>Fungi incertae sedis</taxon>
        <taxon>Mucoromycota</taxon>
        <taxon>Mucoromycotina</taxon>
        <taxon>Umbelopsidomycetes</taxon>
        <taxon>Umbelopsidales</taxon>
        <taxon>Umbelopsidaceae</taxon>
        <taxon>Umbelopsis</taxon>
    </lineage>
</organism>
<feature type="compositionally biased region" description="Polar residues" evidence="1">
    <location>
        <begin position="172"/>
        <end position="203"/>
    </location>
</feature>
<feature type="compositionally biased region" description="Polar residues" evidence="1">
    <location>
        <begin position="1"/>
        <end position="12"/>
    </location>
</feature>
<feature type="region of interest" description="Disordered" evidence="1">
    <location>
        <begin position="300"/>
        <end position="329"/>
    </location>
</feature>
<feature type="region of interest" description="Disordered" evidence="1">
    <location>
        <begin position="467"/>
        <end position="495"/>
    </location>
</feature>
<dbReference type="OrthoDB" id="2423123at2759"/>